<dbReference type="InterPro" id="IPR018968">
    <property type="entry name" value="Phasin"/>
</dbReference>
<evidence type="ECO:0000259" key="1">
    <source>
        <dbReference type="Pfam" id="PF09361"/>
    </source>
</evidence>
<dbReference type="RefSeq" id="WP_110017933.1">
    <property type="nucleotide sequence ID" value="NZ_QGTJ01000003.1"/>
</dbReference>
<evidence type="ECO:0000313" key="2">
    <source>
        <dbReference type="EMBL" id="PWV63448.1"/>
    </source>
</evidence>
<dbReference type="EMBL" id="QGTJ01000003">
    <property type="protein sequence ID" value="PWV63448.1"/>
    <property type="molecule type" value="Genomic_DNA"/>
</dbReference>
<dbReference type="AlphaFoldDB" id="A0A317MY26"/>
<proteinExistence type="predicted"/>
<name>A0A317MY26_9GAMM</name>
<protein>
    <submittedName>
        <fullName evidence="2">Phasin family protein</fullName>
    </submittedName>
</protein>
<dbReference type="Proteomes" id="UP000246569">
    <property type="component" value="Unassembled WGS sequence"/>
</dbReference>
<gene>
    <name evidence="2" type="ORF">C7443_103377</name>
</gene>
<organism evidence="2 3">
    <name type="scientific">Plasticicumulans acidivorans</name>
    <dbReference type="NCBI Taxonomy" id="886464"/>
    <lineage>
        <taxon>Bacteria</taxon>
        <taxon>Pseudomonadati</taxon>
        <taxon>Pseudomonadota</taxon>
        <taxon>Gammaproteobacteria</taxon>
        <taxon>Candidatus Competibacteraceae</taxon>
        <taxon>Plasticicumulans</taxon>
    </lineage>
</organism>
<dbReference type="InterPro" id="IPR010127">
    <property type="entry name" value="Phasin_subfam-1"/>
</dbReference>
<accession>A0A317MY26</accession>
<sequence length="149" mass="16123">MTQSNPFADFAKFDFSKFDVSKMLGDVKIPGVDVEAIMASQRKNVEALTTANKVALEGMQAVAKRQAEIVSQAMAEVSALAKDLSTLSSNPQELTAKQAQLAKDAFEKALANARELAEMVSKSNTEAFAVINQRVNESLEELKSLVAKK</sequence>
<feature type="domain" description="Phasin" evidence="1">
    <location>
        <begin position="35"/>
        <end position="135"/>
    </location>
</feature>
<reference evidence="2 3" key="1">
    <citation type="submission" date="2018-05" db="EMBL/GenBank/DDBJ databases">
        <title>Genomic Encyclopedia of Type Strains, Phase IV (KMG-IV): sequencing the most valuable type-strain genomes for metagenomic binning, comparative biology and taxonomic classification.</title>
        <authorList>
            <person name="Goeker M."/>
        </authorList>
    </citation>
    <scope>NUCLEOTIDE SEQUENCE [LARGE SCALE GENOMIC DNA]</scope>
    <source>
        <strain evidence="2 3">DSM 23606</strain>
    </source>
</reference>
<keyword evidence="3" id="KW-1185">Reference proteome</keyword>
<dbReference type="Pfam" id="PF09361">
    <property type="entry name" value="Phasin_2"/>
    <property type="match status" value="1"/>
</dbReference>
<evidence type="ECO:0000313" key="3">
    <source>
        <dbReference type="Proteomes" id="UP000246569"/>
    </source>
</evidence>
<dbReference type="OrthoDB" id="9812006at2"/>
<comment type="caution">
    <text evidence="2">The sequence shown here is derived from an EMBL/GenBank/DDBJ whole genome shotgun (WGS) entry which is preliminary data.</text>
</comment>
<dbReference type="NCBIfam" id="TIGR01841">
    <property type="entry name" value="phasin"/>
    <property type="match status" value="1"/>
</dbReference>